<sequence>MLTAQAERRVERSVEEAYPSRHPWLPAKTRGGYQHESPGSDLEDTTPDKRKILPRKFGVDDSVEAKYVNSEEDAATTLELHEMMASHPGLTPHSCAHCQEWEIDFRHFRLNYRGSLNDNQGHEYRGFEHGFTARYAQEKAELGCDFFKRAPKERRSDFQSRKKKDLSGDEVSYVSVREDTSTKMIFHLAWKGPDADGYGEVYEVYPAPGDKPRSSALIGHLPPNLVSNSDLSYRRVKQWMHECQRTHSKCSSRSNTFVPTRLLHVSGTPQNPTIKLTTTPPVAPYATLSYCWGGDQEAKTLKSNFASYQDHVDFSTLPATIQDAAIVTIQIGLSYLWVDAMCIIQDDVDDKMKEIAKMHAIYQSSLITIAPSEAASRKAGFLRPRDIWRPIKMKARFDENVFSDVLLVPEGSSCRPSAPLFQRGWTLQETLLSTRVLVYGLRELTFLCLEGIRSECGSHLTVEEINWAFHPGSKIHVNMEHPQSWNYLIASYSERFLTVEGDKLLGIAALAKEYGRSKRVDGYFAGLWRDSFLEQALWTTASYTGSPKHSKGYIAPSWSWASVNGEITGFGASFNMPLAWLPETMPDNITCELVDVQTTLVTPENPFGMVSDGYMLIRGNMRRVIWNREHGRGSAWNGIGYLASDTKESLEGREKVFRDPRMAFRIDHQQDWLEEDLVLLWSLEICKTDDGRGYALLLKETEAKAEAFRRVGRLQITSVDEFLGNWFDSEYIYREVVVV</sequence>
<reference evidence="3" key="1">
    <citation type="submission" date="2023-01" db="EMBL/GenBank/DDBJ databases">
        <title>Colletotrichum chrysophilum M932 genome sequence.</title>
        <authorList>
            <person name="Baroncelli R."/>
        </authorList>
    </citation>
    <scope>NUCLEOTIDE SEQUENCE</scope>
    <source>
        <strain evidence="3">M932</strain>
    </source>
</reference>
<feature type="domain" description="Heterokaryon incompatibility" evidence="2">
    <location>
        <begin position="285"/>
        <end position="429"/>
    </location>
</feature>
<dbReference type="PANTHER" id="PTHR33112">
    <property type="entry name" value="DOMAIN PROTEIN, PUTATIVE-RELATED"/>
    <property type="match status" value="1"/>
</dbReference>
<name>A0AAD9ED41_9PEZI</name>
<evidence type="ECO:0000313" key="3">
    <source>
        <dbReference type="EMBL" id="KAK1843873.1"/>
    </source>
</evidence>
<organism evidence="3 4">
    <name type="scientific">Colletotrichum chrysophilum</name>
    <dbReference type="NCBI Taxonomy" id="1836956"/>
    <lineage>
        <taxon>Eukaryota</taxon>
        <taxon>Fungi</taxon>
        <taxon>Dikarya</taxon>
        <taxon>Ascomycota</taxon>
        <taxon>Pezizomycotina</taxon>
        <taxon>Sordariomycetes</taxon>
        <taxon>Hypocreomycetidae</taxon>
        <taxon>Glomerellales</taxon>
        <taxon>Glomerellaceae</taxon>
        <taxon>Colletotrichum</taxon>
        <taxon>Colletotrichum gloeosporioides species complex</taxon>
    </lineage>
</organism>
<dbReference type="InterPro" id="IPR010730">
    <property type="entry name" value="HET"/>
</dbReference>
<accession>A0AAD9ED41</accession>
<dbReference type="Proteomes" id="UP001243330">
    <property type="component" value="Unassembled WGS sequence"/>
</dbReference>
<evidence type="ECO:0000259" key="2">
    <source>
        <dbReference type="Pfam" id="PF06985"/>
    </source>
</evidence>
<dbReference type="AlphaFoldDB" id="A0AAD9ED41"/>
<proteinExistence type="predicted"/>
<evidence type="ECO:0000256" key="1">
    <source>
        <dbReference type="SAM" id="MobiDB-lite"/>
    </source>
</evidence>
<dbReference type="PANTHER" id="PTHR33112:SF16">
    <property type="entry name" value="HETEROKARYON INCOMPATIBILITY DOMAIN-CONTAINING PROTEIN"/>
    <property type="match status" value="1"/>
</dbReference>
<feature type="compositionally biased region" description="Basic and acidic residues" evidence="1">
    <location>
        <begin position="1"/>
        <end position="19"/>
    </location>
</feature>
<dbReference type="EMBL" id="JAQOWY010000336">
    <property type="protein sequence ID" value="KAK1843873.1"/>
    <property type="molecule type" value="Genomic_DNA"/>
</dbReference>
<gene>
    <name evidence="3" type="ORF">CCHR01_13508</name>
</gene>
<comment type="caution">
    <text evidence="3">The sequence shown here is derived from an EMBL/GenBank/DDBJ whole genome shotgun (WGS) entry which is preliminary data.</text>
</comment>
<protein>
    <recommendedName>
        <fullName evidence="2">Heterokaryon incompatibility domain-containing protein</fullName>
    </recommendedName>
</protein>
<keyword evidence="4" id="KW-1185">Reference proteome</keyword>
<evidence type="ECO:0000313" key="4">
    <source>
        <dbReference type="Proteomes" id="UP001243330"/>
    </source>
</evidence>
<feature type="region of interest" description="Disordered" evidence="1">
    <location>
        <begin position="1"/>
        <end position="49"/>
    </location>
</feature>
<dbReference type="Pfam" id="PF06985">
    <property type="entry name" value="HET"/>
    <property type="match status" value="1"/>
</dbReference>